<feature type="repeat" description="RCC1" evidence="2">
    <location>
        <begin position="152"/>
        <end position="210"/>
    </location>
</feature>
<feature type="repeat" description="RCC1" evidence="2">
    <location>
        <begin position="41"/>
        <end position="99"/>
    </location>
</feature>
<protein>
    <submittedName>
        <fullName evidence="3">Uncharacterized protein</fullName>
    </submittedName>
</protein>
<sequence>MCQRIGSTIKETTKPIHLPLPHPVAKVSLGSNFSALLTTMGDIYTFGYGGSRINGMGCLGHGNMDSHFTPTLVESLIEDGCYASDVHCGEYSMTVLTTEGEVLTCGAGSYGRLGNLETLDQLYLEPVEMMDSEDVTQIACGFAFSLALNSGGIIHAWGRNNEGQLGTGMGLAADMYAMESLPRPIEGVLEGRSVTRIAAGHTHAAAVTSDGALFTWGMNYTHEPKLESTLLHTRIVDVACGQNYTLALDEEGRVYSVGKGKTGVLGLASTKVSAFPILVEGIPEDEKVVSMSCGWAHVACTTVAK</sequence>
<dbReference type="AlphaFoldDB" id="A0ABD3MMP7"/>
<evidence type="ECO:0000256" key="1">
    <source>
        <dbReference type="ARBA" id="ARBA00022737"/>
    </source>
</evidence>
<evidence type="ECO:0000313" key="4">
    <source>
        <dbReference type="Proteomes" id="UP001530293"/>
    </source>
</evidence>
<organism evidence="3 4">
    <name type="scientific">Discostella pseudostelligera</name>
    <dbReference type="NCBI Taxonomy" id="259834"/>
    <lineage>
        <taxon>Eukaryota</taxon>
        <taxon>Sar</taxon>
        <taxon>Stramenopiles</taxon>
        <taxon>Ochrophyta</taxon>
        <taxon>Bacillariophyta</taxon>
        <taxon>Coscinodiscophyceae</taxon>
        <taxon>Thalassiosirophycidae</taxon>
        <taxon>Stephanodiscales</taxon>
        <taxon>Stephanodiscaceae</taxon>
        <taxon>Discostella</taxon>
    </lineage>
</organism>
<dbReference type="PANTHER" id="PTHR22870">
    <property type="entry name" value="REGULATOR OF CHROMOSOME CONDENSATION"/>
    <property type="match status" value="1"/>
</dbReference>
<dbReference type="SUPFAM" id="SSF50985">
    <property type="entry name" value="RCC1/BLIP-II"/>
    <property type="match status" value="1"/>
</dbReference>
<dbReference type="InterPro" id="IPR009091">
    <property type="entry name" value="RCC1/BLIP-II"/>
</dbReference>
<dbReference type="EMBL" id="JALLBG020000097">
    <property type="protein sequence ID" value="KAL3765189.1"/>
    <property type="molecule type" value="Genomic_DNA"/>
</dbReference>
<dbReference type="Gene3D" id="2.130.10.30">
    <property type="entry name" value="Regulator of chromosome condensation 1/beta-lactamase-inhibitor protein II"/>
    <property type="match status" value="2"/>
</dbReference>
<reference evidence="3 4" key="1">
    <citation type="submission" date="2024-10" db="EMBL/GenBank/DDBJ databases">
        <title>Updated reference genomes for cyclostephanoid diatoms.</title>
        <authorList>
            <person name="Roberts W.R."/>
            <person name="Alverson A.J."/>
        </authorList>
    </citation>
    <scope>NUCLEOTIDE SEQUENCE [LARGE SCALE GENOMIC DNA]</scope>
    <source>
        <strain evidence="3 4">AJA232-27</strain>
    </source>
</reference>
<name>A0ABD3MMP7_9STRA</name>
<dbReference type="PRINTS" id="PR00633">
    <property type="entry name" value="RCCNDNSATION"/>
</dbReference>
<gene>
    <name evidence="3" type="ORF">ACHAWU_010380</name>
</gene>
<dbReference type="InterPro" id="IPR000408">
    <property type="entry name" value="Reg_chr_condens"/>
</dbReference>
<keyword evidence="1" id="KW-0677">Repeat</keyword>
<dbReference type="PANTHER" id="PTHR22870:SF408">
    <property type="entry name" value="OS09G0560450 PROTEIN"/>
    <property type="match status" value="1"/>
</dbReference>
<feature type="repeat" description="RCC1" evidence="2">
    <location>
        <begin position="100"/>
        <end position="151"/>
    </location>
</feature>
<dbReference type="InterPro" id="IPR051210">
    <property type="entry name" value="Ub_ligase/GEF_domain"/>
</dbReference>
<feature type="repeat" description="RCC1" evidence="2">
    <location>
        <begin position="211"/>
        <end position="251"/>
    </location>
</feature>
<comment type="caution">
    <text evidence="3">The sequence shown here is derived from an EMBL/GenBank/DDBJ whole genome shotgun (WGS) entry which is preliminary data.</text>
</comment>
<evidence type="ECO:0000313" key="3">
    <source>
        <dbReference type="EMBL" id="KAL3765189.1"/>
    </source>
</evidence>
<feature type="repeat" description="RCC1" evidence="2">
    <location>
        <begin position="252"/>
        <end position="304"/>
    </location>
</feature>
<keyword evidence="4" id="KW-1185">Reference proteome</keyword>
<accession>A0ABD3MMP7</accession>
<dbReference type="Pfam" id="PF00415">
    <property type="entry name" value="RCC1"/>
    <property type="match status" value="4"/>
</dbReference>
<evidence type="ECO:0000256" key="2">
    <source>
        <dbReference type="PROSITE-ProRule" id="PRU00235"/>
    </source>
</evidence>
<dbReference type="PROSITE" id="PS50012">
    <property type="entry name" value="RCC1_3"/>
    <property type="match status" value="5"/>
</dbReference>
<dbReference type="Proteomes" id="UP001530293">
    <property type="component" value="Unassembled WGS sequence"/>
</dbReference>
<proteinExistence type="predicted"/>